<dbReference type="PRINTS" id="PR00344">
    <property type="entry name" value="BCTRLSENSOR"/>
</dbReference>
<dbReference type="Pfam" id="PF02518">
    <property type="entry name" value="HATPase_c"/>
    <property type="match status" value="1"/>
</dbReference>
<accession>A0ABV7L1I5</accession>
<dbReference type="InterPro" id="IPR004358">
    <property type="entry name" value="Sig_transdc_His_kin-like_C"/>
</dbReference>
<comment type="caution">
    <text evidence="6">The sequence shown here is derived from an EMBL/GenBank/DDBJ whole genome shotgun (WGS) entry which is preliminary data.</text>
</comment>
<dbReference type="EC" id="2.7.13.3" evidence="2"/>
<dbReference type="InterPro" id="IPR036890">
    <property type="entry name" value="HATPase_C_sf"/>
</dbReference>
<dbReference type="SMART" id="SM00387">
    <property type="entry name" value="HATPase_c"/>
    <property type="match status" value="1"/>
</dbReference>
<dbReference type="Proteomes" id="UP001595528">
    <property type="component" value="Unassembled WGS sequence"/>
</dbReference>
<gene>
    <name evidence="6" type="ORF">ACFOGJ_12905</name>
</gene>
<keyword evidence="3" id="KW-0808">Transferase</keyword>
<evidence type="ECO:0000259" key="5">
    <source>
        <dbReference type="PROSITE" id="PS50109"/>
    </source>
</evidence>
<dbReference type="GO" id="GO:0016301">
    <property type="term" value="F:kinase activity"/>
    <property type="evidence" value="ECO:0007669"/>
    <property type="project" value="UniProtKB-KW"/>
</dbReference>
<dbReference type="SUPFAM" id="SSF55874">
    <property type="entry name" value="ATPase domain of HSP90 chaperone/DNA topoisomerase II/histidine kinase"/>
    <property type="match status" value="1"/>
</dbReference>
<dbReference type="CDD" id="cd16922">
    <property type="entry name" value="HATPase_EvgS-ArcB-TorS-like"/>
    <property type="match status" value="1"/>
</dbReference>
<dbReference type="PANTHER" id="PTHR43047">
    <property type="entry name" value="TWO-COMPONENT HISTIDINE PROTEIN KINASE"/>
    <property type="match status" value="1"/>
</dbReference>
<reference evidence="7" key="1">
    <citation type="journal article" date="2019" name="Int. J. Syst. Evol. Microbiol.">
        <title>The Global Catalogue of Microorganisms (GCM) 10K type strain sequencing project: providing services to taxonomists for standard genome sequencing and annotation.</title>
        <authorList>
            <consortium name="The Broad Institute Genomics Platform"/>
            <consortium name="The Broad Institute Genome Sequencing Center for Infectious Disease"/>
            <person name="Wu L."/>
            <person name="Ma J."/>
        </authorList>
    </citation>
    <scope>NUCLEOTIDE SEQUENCE [LARGE SCALE GENOMIC DNA]</scope>
    <source>
        <strain evidence="7">KCTC 42964</strain>
    </source>
</reference>
<dbReference type="InterPro" id="IPR003594">
    <property type="entry name" value="HATPase_dom"/>
</dbReference>
<evidence type="ECO:0000256" key="3">
    <source>
        <dbReference type="ARBA" id="ARBA00022679"/>
    </source>
</evidence>
<dbReference type="PROSITE" id="PS50109">
    <property type="entry name" value="HIS_KIN"/>
    <property type="match status" value="1"/>
</dbReference>
<comment type="catalytic activity">
    <reaction evidence="1">
        <text>ATP + protein L-histidine = ADP + protein N-phospho-L-histidine.</text>
        <dbReference type="EC" id="2.7.13.3"/>
    </reaction>
</comment>
<evidence type="ECO:0000313" key="7">
    <source>
        <dbReference type="Proteomes" id="UP001595528"/>
    </source>
</evidence>
<evidence type="ECO:0000313" key="6">
    <source>
        <dbReference type="EMBL" id="MFC3228137.1"/>
    </source>
</evidence>
<dbReference type="EMBL" id="JBHRTR010000028">
    <property type="protein sequence ID" value="MFC3228137.1"/>
    <property type="molecule type" value="Genomic_DNA"/>
</dbReference>
<name>A0ABV7L1I5_9PROT</name>
<keyword evidence="4 6" id="KW-0418">Kinase</keyword>
<proteinExistence type="predicted"/>
<dbReference type="Gene3D" id="3.30.565.10">
    <property type="entry name" value="Histidine kinase-like ATPase, C-terminal domain"/>
    <property type="match status" value="1"/>
</dbReference>
<evidence type="ECO:0000256" key="1">
    <source>
        <dbReference type="ARBA" id="ARBA00000085"/>
    </source>
</evidence>
<evidence type="ECO:0000256" key="2">
    <source>
        <dbReference type="ARBA" id="ARBA00012438"/>
    </source>
</evidence>
<evidence type="ECO:0000256" key="4">
    <source>
        <dbReference type="ARBA" id="ARBA00022777"/>
    </source>
</evidence>
<keyword evidence="7" id="KW-1185">Reference proteome</keyword>
<sequence length="160" mass="17317">MREAIDLADYMARQCGVTVTLDLPVALPVLVCDARSLAQVFNNLLSNAVKFSHPGGEVRVRCGEMADGGLRIAFADDGIGMRPEQIARLKEPFTQAASHQSRRHEGTGLGLYICRRIMELHGGRLELESTHGRGTTVTILFPPHRTGGQVAAEEARTAPA</sequence>
<dbReference type="InterPro" id="IPR005467">
    <property type="entry name" value="His_kinase_dom"/>
</dbReference>
<feature type="domain" description="Histidine kinase" evidence="5">
    <location>
        <begin position="1"/>
        <end position="145"/>
    </location>
</feature>
<protein>
    <recommendedName>
        <fullName evidence="2">histidine kinase</fullName>
        <ecNumber evidence="2">2.7.13.3</ecNumber>
    </recommendedName>
</protein>
<organism evidence="6 7">
    <name type="scientific">Marinibaculum pumilum</name>
    <dbReference type="NCBI Taxonomy" id="1766165"/>
    <lineage>
        <taxon>Bacteria</taxon>
        <taxon>Pseudomonadati</taxon>
        <taxon>Pseudomonadota</taxon>
        <taxon>Alphaproteobacteria</taxon>
        <taxon>Rhodospirillales</taxon>
        <taxon>Rhodospirillaceae</taxon>
        <taxon>Marinibaculum</taxon>
    </lineage>
</organism>
<dbReference type="RefSeq" id="WP_379900968.1">
    <property type="nucleotide sequence ID" value="NZ_JBHRTR010000028.1"/>
</dbReference>
<dbReference type="PANTHER" id="PTHR43047:SF72">
    <property type="entry name" value="OSMOSENSING HISTIDINE PROTEIN KINASE SLN1"/>
    <property type="match status" value="1"/>
</dbReference>